<keyword evidence="4" id="KW-1185">Reference proteome</keyword>
<accession>A0A7D9LMY4</accession>
<dbReference type="SUPFAM" id="SSF56672">
    <property type="entry name" value="DNA/RNA polymerases"/>
    <property type="match status" value="1"/>
</dbReference>
<comment type="caution">
    <text evidence="3">The sequence shown here is derived from an EMBL/GenBank/DDBJ whole genome shotgun (WGS) entry which is preliminary data.</text>
</comment>
<feature type="region of interest" description="Disordered" evidence="2">
    <location>
        <begin position="335"/>
        <end position="359"/>
    </location>
</feature>
<evidence type="ECO:0000256" key="2">
    <source>
        <dbReference type="SAM" id="MobiDB-lite"/>
    </source>
</evidence>
<evidence type="ECO:0000313" key="4">
    <source>
        <dbReference type="Proteomes" id="UP001152795"/>
    </source>
</evidence>
<evidence type="ECO:0000313" key="3">
    <source>
        <dbReference type="EMBL" id="CAB4035675.1"/>
    </source>
</evidence>
<dbReference type="PANTHER" id="PTHR47510">
    <property type="entry name" value="REVERSE TRANSCRIPTASE DOMAIN-CONTAINING PROTEIN"/>
    <property type="match status" value="1"/>
</dbReference>
<dbReference type="InterPro" id="IPR043502">
    <property type="entry name" value="DNA/RNA_pol_sf"/>
</dbReference>
<feature type="coiled-coil region" evidence="1">
    <location>
        <begin position="207"/>
        <end position="255"/>
    </location>
</feature>
<evidence type="ECO:0000256" key="1">
    <source>
        <dbReference type="SAM" id="Coils"/>
    </source>
</evidence>
<keyword evidence="1" id="KW-0175">Coiled coil</keyword>
<dbReference type="InterPro" id="IPR013830">
    <property type="entry name" value="SGNH_hydro"/>
</dbReference>
<dbReference type="SUPFAM" id="SSF52266">
    <property type="entry name" value="SGNH hydrolase"/>
    <property type="match status" value="1"/>
</dbReference>
<gene>
    <name evidence="3" type="ORF">PACLA_8A013598</name>
</gene>
<dbReference type="AlphaFoldDB" id="A0A7D9LMY4"/>
<dbReference type="Proteomes" id="UP001152795">
    <property type="component" value="Unassembled WGS sequence"/>
</dbReference>
<dbReference type="EMBL" id="CACRXK020021270">
    <property type="protein sequence ID" value="CAB4035675.1"/>
    <property type="molecule type" value="Genomic_DNA"/>
</dbReference>
<dbReference type="Gene3D" id="3.40.50.12690">
    <property type="match status" value="1"/>
</dbReference>
<protein>
    <submittedName>
        <fullName evidence="3">Uncharacterized protein</fullName>
    </submittedName>
</protein>
<dbReference type="Pfam" id="PF00078">
    <property type="entry name" value="RVT_1"/>
    <property type="match status" value="1"/>
</dbReference>
<proteinExistence type="predicted"/>
<reference evidence="3" key="1">
    <citation type="submission" date="2020-04" db="EMBL/GenBank/DDBJ databases">
        <authorList>
            <person name="Alioto T."/>
            <person name="Alioto T."/>
            <person name="Gomez Garrido J."/>
        </authorList>
    </citation>
    <scope>NUCLEOTIDE SEQUENCE</scope>
    <source>
        <strain evidence="3">A484AB</strain>
    </source>
</reference>
<dbReference type="PROSITE" id="PS50878">
    <property type="entry name" value="RT_POL"/>
    <property type="match status" value="1"/>
</dbReference>
<dbReference type="PANTHER" id="PTHR47510:SF3">
    <property type="entry name" value="ENDO_EXONUCLEASE_PHOSPHATASE DOMAIN-CONTAINING PROTEIN"/>
    <property type="match status" value="1"/>
</dbReference>
<name>A0A7D9LMY4_PARCT</name>
<dbReference type="InterPro" id="IPR000477">
    <property type="entry name" value="RT_dom"/>
</dbReference>
<dbReference type="Pfam" id="PF13472">
    <property type="entry name" value="Lipase_GDSL_2"/>
    <property type="match status" value="1"/>
</dbReference>
<sequence>MFHQSSRTVRTCLTELYKMSDFLMKVVKCLDQIKAQGLSNLEYDGKKLKWRNDFAELKKIIEDSLGIKGKWSSPGGGTKRFKEENGQLILNWYFKKQCTLLFQGTEADGLKNKLIDLLAKEKPQSFIEQEGNISGNGGFPDEADSILAVTVDSEQQPFTSLSSTSENLNVPTDNCPCRCKSMATEIEGIKLDIVILQSQMSSESTKTKCTNEEISKLQIELKNEQHKNAILKDRATRAEEERDSLRLALKLLMQDQSVDNINPSTKTKDQEQGNCWNTVPKTRNRTISSNITSNVNGNATGGVAECTWCQNNFLVLDDLNESCRIIDEMQIKKRIGSDGSNEGKDKPPASKRQQARVQNNKNTVVVGDSIVKGLQQHKLSKAAKQNVGVKCFPGATVGDMSDYIKPVLRRKPDIVILHVGTNNATNKKASEIVNDIDKLCQEVKEIDPNVEIILSELTNREDNAKAKTTVQERDFNQDLYHALSNLNWEINDPNMLWENFQTTFNYVADIHAPLQSRKVINRKAPWLTDAIKKSMNRRDYLKKKAIKTNSTACHNAYKSLRNEINKKIMYAKRDYYTNCVDRNRNNTKQMWKHINQLVNKNSRSTNISVLQIDEQVITENETIADLFNEYFTDIGPNLSNQITETNTDFKRYMQFKTQHKFNFENININEVLNALEKLKTSKSTGHDNIPAKLLKDASDAVAPFLVFIFNTSLKHGIFPDDLKTARISPIHKPGDKKNRGNYRPISILSIIAKLFEKLVCTQLNSFLTENNILSSCQSGFRKNYSTASALLANMDSWLLNMDAGMVNGVLFLDLCKAFDTVDHVNYLSMESKIRP</sequence>
<dbReference type="OrthoDB" id="2717295at2759"/>
<organism evidence="3 4">
    <name type="scientific">Paramuricea clavata</name>
    <name type="common">Red gorgonian</name>
    <name type="synonym">Violescent sea-whip</name>
    <dbReference type="NCBI Taxonomy" id="317549"/>
    <lineage>
        <taxon>Eukaryota</taxon>
        <taxon>Metazoa</taxon>
        <taxon>Cnidaria</taxon>
        <taxon>Anthozoa</taxon>
        <taxon>Octocorallia</taxon>
        <taxon>Malacalcyonacea</taxon>
        <taxon>Plexauridae</taxon>
        <taxon>Paramuricea</taxon>
    </lineage>
</organism>